<gene>
    <name evidence="2" type="ORF">CR513_14924</name>
</gene>
<evidence type="ECO:0000313" key="3">
    <source>
        <dbReference type="Proteomes" id="UP000257109"/>
    </source>
</evidence>
<comment type="caution">
    <text evidence="2">The sequence shown here is derived from an EMBL/GenBank/DDBJ whole genome shotgun (WGS) entry which is preliminary data.</text>
</comment>
<dbReference type="PANTHER" id="PTHR35046">
    <property type="entry name" value="ZINC KNUCKLE (CCHC-TYPE) FAMILY PROTEIN"/>
    <property type="match status" value="1"/>
</dbReference>
<dbReference type="OrthoDB" id="1747743at2759"/>
<name>A0A371HG59_MUCPR</name>
<evidence type="ECO:0008006" key="4">
    <source>
        <dbReference type="Google" id="ProtNLM"/>
    </source>
</evidence>
<feature type="compositionally biased region" description="Basic and acidic residues" evidence="1">
    <location>
        <begin position="1"/>
        <end position="17"/>
    </location>
</feature>
<keyword evidence="3" id="KW-1185">Reference proteome</keyword>
<dbReference type="PANTHER" id="PTHR35046:SF9">
    <property type="entry name" value="RNA-DIRECTED DNA POLYMERASE"/>
    <property type="match status" value="1"/>
</dbReference>
<sequence>MVGKERSGRKRGLEERKALKRGVTSHMAGGKPSPHLLLHPPKTSSIKCFKYLGKGHIASQCPNKRVMIVKEDGEVESESSLGEVTTSSETKTLGHFYPREYEDKVVCDVVPMEATHLLLDRPWQFDKKVIHDGVTNQFTFIHEAKGKPLSPK</sequence>
<dbReference type="Proteomes" id="UP000257109">
    <property type="component" value="Unassembled WGS sequence"/>
</dbReference>
<dbReference type="AlphaFoldDB" id="A0A371HG59"/>
<protein>
    <recommendedName>
        <fullName evidence="4">CCHC-type domain-containing protein</fullName>
    </recommendedName>
</protein>
<dbReference type="EMBL" id="QJKJ01002703">
    <property type="protein sequence ID" value="RDY01704.1"/>
    <property type="molecule type" value="Genomic_DNA"/>
</dbReference>
<reference evidence="2" key="1">
    <citation type="submission" date="2018-05" db="EMBL/GenBank/DDBJ databases">
        <title>Draft genome of Mucuna pruriens seed.</title>
        <authorList>
            <person name="Nnadi N.E."/>
            <person name="Vos R."/>
            <person name="Hasami M.H."/>
            <person name="Devisetty U.K."/>
            <person name="Aguiy J.C."/>
        </authorList>
    </citation>
    <scope>NUCLEOTIDE SEQUENCE [LARGE SCALE GENOMIC DNA]</scope>
    <source>
        <strain evidence="2">JCA_2017</strain>
    </source>
</reference>
<proteinExistence type="predicted"/>
<feature type="region of interest" description="Disordered" evidence="1">
    <location>
        <begin position="1"/>
        <end position="37"/>
    </location>
</feature>
<evidence type="ECO:0000313" key="2">
    <source>
        <dbReference type="EMBL" id="RDY01704.1"/>
    </source>
</evidence>
<accession>A0A371HG59</accession>
<evidence type="ECO:0000256" key="1">
    <source>
        <dbReference type="SAM" id="MobiDB-lite"/>
    </source>
</evidence>
<organism evidence="2 3">
    <name type="scientific">Mucuna pruriens</name>
    <name type="common">Velvet bean</name>
    <name type="synonym">Dolichos pruriens</name>
    <dbReference type="NCBI Taxonomy" id="157652"/>
    <lineage>
        <taxon>Eukaryota</taxon>
        <taxon>Viridiplantae</taxon>
        <taxon>Streptophyta</taxon>
        <taxon>Embryophyta</taxon>
        <taxon>Tracheophyta</taxon>
        <taxon>Spermatophyta</taxon>
        <taxon>Magnoliopsida</taxon>
        <taxon>eudicotyledons</taxon>
        <taxon>Gunneridae</taxon>
        <taxon>Pentapetalae</taxon>
        <taxon>rosids</taxon>
        <taxon>fabids</taxon>
        <taxon>Fabales</taxon>
        <taxon>Fabaceae</taxon>
        <taxon>Papilionoideae</taxon>
        <taxon>50 kb inversion clade</taxon>
        <taxon>NPAAA clade</taxon>
        <taxon>indigoferoid/millettioid clade</taxon>
        <taxon>Phaseoleae</taxon>
        <taxon>Mucuna</taxon>
    </lineage>
</organism>
<feature type="non-terminal residue" evidence="2">
    <location>
        <position position="1"/>
    </location>
</feature>